<evidence type="ECO:0000256" key="1">
    <source>
        <dbReference type="SAM" id="MobiDB-lite"/>
    </source>
</evidence>
<gene>
    <name evidence="2" type="ORF">PHMEG_00041669</name>
</gene>
<keyword evidence="3" id="KW-1185">Reference proteome</keyword>
<reference evidence="3" key="1">
    <citation type="submission" date="2017-03" db="EMBL/GenBank/DDBJ databases">
        <title>Phytopthora megakarya and P. palmivora, two closely related causual agents of cacao black pod achieved similar genome size and gene model numbers by different mechanisms.</title>
        <authorList>
            <person name="Ali S."/>
            <person name="Shao J."/>
            <person name="Larry D.J."/>
            <person name="Kronmiller B."/>
            <person name="Shen D."/>
            <person name="Strem M.D."/>
            <person name="Melnick R.L."/>
            <person name="Guiltinan M.J."/>
            <person name="Tyler B.M."/>
            <person name="Meinhardt L.W."/>
            <person name="Bailey B.A."/>
        </authorList>
    </citation>
    <scope>NUCLEOTIDE SEQUENCE [LARGE SCALE GENOMIC DNA]</scope>
    <source>
        <strain evidence="3">zdho120</strain>
    </source>
</reference>
<feature type="region of interest" description="Disordered" evidence="1">
    <location>
        <begin position="85"/>
        <end position="112"/>
    </location>
</feature>
<comment type="caution">
    <text evidence="2">The sequence shown here is derived from an EMBL/GenBank/DDBJ whole genome shotgun (WGS) entry which is preliminary data.</text>
</comment>
<sequence>MGHGTDVVPDSNGGGDGTNRMIYGIRSMALPVDLTNNVTTSVAVKQDTGAVALFTNPQGVWNNYSGTWETPPGRAWNGKYWEETKKKRPKRKTPVTPAPQQQWEPKKLAVPKMKARRECDESNDDEVFGQPKVKKFKAAVKTTGAPAKPAFQREWGHIVRDCPDKDAKDQNDAYLKAKESKKAESKEN</sequence>
<evidence type="ECO:0000313" key="3">
    <source>
        <dbReference type="Proteomes" id="UP000198211"/>
    </source>
</evidence>
<name>A0A225UBF9_9STRA</name>
<organism evidence="2 3">
    <name type="scientific">Phytophthora megakarya</name>
    <dbReference type="NCBI Taxonomy" id="4795"/>
    <lineage>
        <taxon>Eukaryota</taxon>
        <taxon>Sar</taxon>
        <taxon>Stramenopiles</taxon>
        <taxon>Oomycota</taxon>
        <taxon>Peronosporomycetes</taxon>
        <taxon>Peronosporales</taxon>
        <taxon>Peronosporaceae</taxon>
        <taxon>Phytophthora</taxon>
    </lineage>
</organism>
<dbReference type="AlphaFoldDB" id="A0A225UBF9"/>
<dbReference type="OrthoDB" id="128250at2759"/>
<dbReference type="EMBL" id="NBNE01023404">
    <property type="protein sequence ID" value="OWY90280.1"/>
    <property type="molecule type" value="Genomic_DNA"/>
</dbReference>
<protein>
    <submittedName>
        <fullName evidence="2">Uncharacterized protein</fullName>
    </submittedName>
</protein>
<accession>A0A225UBF9</accession>
<proteinExistence type="predicted"/>
<dbReference type="Proteomes" id="UP000198211">
    <property type="component" value="Unassembled WGS sequence"/>
</dbReference>
<evidence type="ECO:0000313" key="2">
    <source>
        <dbReference type="EMBL" id="OWY90280.1"/>
    </source>
</evidence>